<name>A0A2H0VD48_9BACT</name>
<dbReference type="AlphaFoldDB" id="A0A2H0VD48"/>
<organism evidence="1 2">
    <name type="scientific">Candidatus Doudnabacteria bacterium CG10_big_fil_rev_8_21_14_0_10_41_10</name>
    <dbReference type="NCBI Taxonomy" id="1974551"/>
    <lineage>
        <taxon>Bacteria</taxon>
        <taxon>Candidatus Doudnaibacteriota</taxon>
    </lineage>
</organism>
<protein>
    <submittedName>
        <fullName evidence="1">Uncharacterized protein</fullName>
    </submittedName>
</protein>
<reference evidence="2" key="1">
    <citation type="submission" date="2017-09" db="EMBL/GenBank/DDBJ databases">
        <title>Depth-based differentiation of microbial function through sediment-hosted aquifers and enrichment of novel symbionts in the deep terrestrial subsurface.</title>
        <authorList>
            <person name="Probst A.J."/>
            <person name="Ladd B."/>
            <person name="Jarett J.K."/>
            <person name="Geller-Mcgrath D.E."/>
            <person name="Sieber C.M.K."/>
            <person name="Emerson J.B."/>
            <person name="Anantharaman K."/>
            <person name="Thomas B.C."/>
            <person name="Malmstrom R."/>
            <person name="Stieglmeier M."/>
            <person name="Klingl A."/>
            <person name="Woyke T."/>
            <person name="Ryan C.M."/>
            <person name="Banfield J.F."/>
        </authorList>
    </citation>
    <scope>NUCLEOTIDE SEQUENCE [LARGE SCALE GENOMIC DNA]</scope>
</reference>
<accession>A0A2H0VD48</accession>
<dbReference type="Gene3D" id="2.170.270.10">
    <property type="entry name" value="SET domain"/>
    <property type="match status" value="1"/>
</dbReference>
<comment type="caution">
    <text evidence="1">The sequence shown here is derived from an EMBL/GenBank/DDBJ whole genome shotgun (WGS) entry which is preliminary data.</text>
</comment>
<dbReference type="Proteomes" id="UP000230557">
    <property type="component" value="Unassembled WGS sequence"/>
</dbReference>
<dbReference type="SUPFAM" id="SSF82199">
    <property type="entry name" value="SET domain"/>
    <property type="match status" value="1"/>
</dbReference>
<dbReference type="InterPro" id="IPR046341">
    <property type="entry name" value="SET_dom_sf"/>
</dbReference>
<sequence>MVATQMLLLISKKMEFKALERIPKNKEIIYNYLTTEYDMRVFRTDFECKCGSKKFFKRIKGFKYLSKYKKNLLKFLFSPYLLPKINNK</sequence>
<evidence type="ECO:0000313" key="1">
    <source>
        <dbReference type="EMBL" id="PIR96993.1"/>
    </source>
</evidence>
<gene>
    <name evidence="1" type="ORF">COT91_03660</name>
</gene>
<proteinExistence type="predicted"/>
<evidence type="ECO:0000313" key="2">
    <source>
        <dbReference type="Proteomes" id="UP000230557"/>
    </source>
</evidence>
<dbReference type="EMBL" id="PFAJ01000049">
    <property type="protein sequence ID" value="PIR96993.1"/>
    <property type="molecule type" value="Genomic_DNA"/>
</dbReference>